<dbReference type="FunFam" id="1.50.10.10:FF:000073">
    <property type="entry name" value="Glycogen debranching enzyme, hypothetical (TreX-like)"/>
    <property type="match status" value="1"/>
</dbReference>
<organism evidence="3 4">
    <name type="scientific">Planktothrix paucivesiculata PCC 9631</name>
    <dbReference type="NCBI Taxonomy" id="671071"/>
    <lineage>
        <taxon>Bacteria</taxon>
        <taxon>Bacillati</taxon>
        <taxon>Cyanobacteriota</taxon>
        <taxon>Cyanophyceae</taxon>
        <taxon>Oscillatoriophycideae</taxon>
        <taxon>Oscillatoriales</taxon>
        <taxon>Microcoleaceae</taxon>
        <taxon>Planktothrix</taxon>
    </lineage>
</organism>
<dbReference type="EMBL" id="CZCS02000174">
    <property type="protein sequence ID" value="VXD17547.1"/>
    <property type="molecule type" value="Genomic_DNA"/>
</dbReference>
<dbReference type="InterPro" id="IPR036412">
    <property type="entry name" value="HAD-like_sf"/>
</dbReference>
<evidence type="ECO:0000259" key="1">
    <source>
        <dbReference type="Pfam" id="PF06202"/>
    </source>
</evidence>
<feature type="domain" description="Glycogen debranching enzyme bacterial and archaeal type N-terminal" evidence="2">
    <location>
        <begin position="19"/>
        <end position="237"/>
    </location>
</feature>
<dbReference type="GO" id="GO:0004134">
    <property type="term" value="F:4-alpha-glucanotransferase activity"/>
    <property type="evidence" value="ECO:0007669"/>
    <property type="project" value="InterPro"/>
</dbReference>
<dbReference type="GO" id="GO:0005980">
    <property type="term" value="P:glycogen catabolic process"/>
    <property type="evidence" value="ECO:0007669"/>
    <property type="project" value="InterPro"/>
</dbReference>
<reference evidence="3" key="1">
    <citation type="submission" date="2019-10" db="EMBL/GenBank/DDBJ databases">
        <authorList>
            <consortium name="Genoscope - CEA"/>
            <person name="William W."/>
        </authorList>
    </citation>
    <scope>NUCLEOTIDE SEQUENCE [LARGE SCALE GENOMIC DNA]</scope>
    <source>
        <strain evidence="3">BBR_PRJEB10994</strain>
    </source>
</reference>
<dbReference type="PANTHER" id="PTHR10569">
    <property type="entry name" value="GLYCOGEN DEBRANCHING ENZYME"/>
    <property type="match status" value="1"/>
</dbReference>
<dbReference type="SUPFAM" id="SSF48208">
    <property type="entry name" value="Six-hairpin glycosidases"/>
    <property type="match status" value="1"/>
</dbReference>
<dbReference type="NCBIfam" id="TIGR01561">
    <property type="entry name" value="gde_arch"/>
    <property type="match status" value="1"/>
</dbReference>
<evidence type="ECO:0000313" key="3">
    <source>
        <dbReference type="EMBL" id="VXD17547.1"/>
    </source>
</evidence>
<dbReference type="Gene3D" id="3.40.50.1000">
    <property type="entry name" value="HAD superfamily/HAD-like"/>
    <property type="match status" value="1"/>
</dbReference>
<dbReference type="EC" id="3.2.1.33" evidence="3"/>
<dbReference type="SFLD" id="SFLDG01129">
    <property type="entry name" value="C1.5:_HAD__Beta-PGM__Phosphata"/>
    <property type="match status" value="1"/>
</dbReference>
<keyword evidence="4" id="KW-1185">Reference proteome</keyword>
<dbReference type="InterPro" id="IPR024742">
    <property type="entry name" value="Glycogen_debranch_N"/>
</dbReference>
<proteinExistence type="predicted"/>
<dbReference type="SFLD" id="SFLDS00003">
    <property type="entry name" value="Haloacid_Dehalogenase"/>
    <property type="match status" value="1"/>
</dbReference>
<accession>A0A7Z9BMD4</accession>
<dbReference type="InterPro" id="IPR006451">
    <property type="entry name" value="Glycogen_debranch_arc"/>
</dbReference>
<dbReference type="InterPro" id="IPR023198">
    <property type="entry name" value="PGP-like_dom2"/>
</dbReference>
<protein>
    <submittedName>
        <fullName evidence="3">Glycogen debranching enzyme, putative (Modular protein)</fullName>
        <ecNumber evidence="3">3.2.1.33</ecNumber>
    </submittedName>
</protein>
<comment type="caution">
    <text evidence="3">The sequence shown here is derived from an EMBL/GenBank/DDBJ whole genome shotgun (WGS) entry which is preliminary data.</text>
</comment>
<dbReference type="NCBIfam" id="TIGR01509">
    <property type="entry name" value="HAD-SF-IA-v3"/>
    <property type="match status" value="1"/>
</dbReference>
<dbReference type="Gene3D" id="1.10.150.240">
    <property type="entry name" value="Putative phosphatase, domain 2"/>
    <property type="match status" value="1"/>
</dbReference>
<dbReference type="GO" id="GO:0004135">
    <property type="term" value="F:amylo-alpha-1,6-glucosidase activity"/>
    <property type="evidence" value="ECO:0007669"/>
    <property type="project" value="UniProtKB-EC"/>
</dbReference>
<dbReference type="InterPro" id="IPR041492">
    <property type="entry name" value="HAD_2"/>
</dbReference>
<feature type="domain" description="Glycogen debranching enzyme C-terminal" evidence="1">
    <location>
        <begin position="290"/>
        <end position="640"/>
    </location>
</feature>
<dbReference type="CDD" id="cd07505">
    <property type="entry name" value="HAD_BPGM-like"/>
    <property type="match status" value="1"/>
</dbReference>
<keyword evidence="3" id="KW-0378">Hydrolase</keyword>
<dbReference type="SUPFAM" id="SSF56784">
    <property type="entry name" value="HAD-like"/>
    <property type="match status" value="1"/>
</dbReference>
<dbReference type="InterPro" id="IPR032790">
    <property type="entry name" value="GDE_C"/>
</dbReference>
<dbReference type="Pfam" id="PF13419">
    <property type="entry name" value="HAD_2"/>
    <property type="match status" value="1"/>
</dbReference>
<dbReference type="InterPro" id="IPR006439">
    <property type="entry name" value="HAD-SF_hydro_IA"/>
</dbReference>
<keyword evidence="3" id="KW-0326">Glycosidase</keyword>
<dbReference type="InterPro" id="IPR008928">
    <property type="entry name" value="6-hairpin_glycosidase_sf"/>
</dbReference>
<dbReference type="Pfam" id="PF06202">
    <property type="entry name" value="GDE_C"/>
    <property type="match status" value="1"/>
</dbReference>
<name>A0A7Z9BMD4_9CYAN</name>
<dbReference type="AlphaFoldDB" id="A0A7Z9BMD4"/>
<dbReference type="Proteomes" id="UP000182190">
    <property type="component" value="Unassembled WGS sequence"/>
</dbReference>
<dbReference type="Gene3D" id="1.50.10.10">
    <property type="match status" value="1"/>
</dbReference>
<sequence length="907" mass="102759">MSINFGREICGDLTSAETREWLVTNGIGGYASGTIAGLLTRRYHGLLVAALNPPLGRTLLVTKLDEIVEYHEQVYPLYTNRWSGGAINGYGHHHIEKFHLDRTIPTWKFACADTLLEKRIWMQPEANITYVRYSLTRASGPITLTLKAFVNYRDYHSDTHAWNWKMQAEAVENGLCITAFPQASPIYLLTDRGTVQPTHQWCYNFDLAREHDRGLMDHEDHLHIATFSATLHPGESFCFVASTEPNPGLNAEAALELRRTYERKLLGYWQDSCPSNIREVPEWVQQLVFAADQFVVNRAIPENPIGKTIIAGYPWFGDWGRDTMISLPGITMTTGRLQITRAILYTYSKCVEEGMLPNRFTDTGETPDYNTVDATLWYFEAIRQYYDLTEDIDIVENLFPVLADIIQYHCRGTRYNIHLDPADGLLYAGEQGSQLTWMDAKIGDWVVTPRIGKPVEINALWYNALRIMGKFARQIGRPYQEYDALADRALARFERFWNPDLGYCYDVIDGIYGDDASLRPNQIFAVSLPHSALSPDQQRAVVETCGRYLLTSSGLRSLAPNHFHYRGYYEGNPVQRDSAYHQGTVWAWLLGPFVIAHLRVFQNPTVARSFLEPISNHLTTGGLGTISEIFDGNAPMYPPGLYCPSLVSGRSSAGLVSHRTLDRGSWKIMGLKAVLFDFNGIIINDESIHEQLIAELLLSENLRSKPEEIRKFSLGRSDRACLTDLLTYRGRVVSNTYLNQLIERKSISYRNYLEQLEQLPLYLGLENFLQQLQLADLKLGIVTGALRAEVELVLTRSGLKDYFPVIVAGDDITLSKPEPEGYLLGLQRLNEAYPYLNLQPSECLAVEDTCVGIIAAGRAGMQVAGVAHTYPLHILQRWANWAVDRFSDLELERIQKNFLEEPLQSQV</sequence>
<evidence type="ECO:0000313" key="4">
    <source>
        <dbReference type="Proteomes" id="UP000182190"/>
    </source>
</evidence>
<gene>
    <name evidence="3" type="ORF">PL9631_350031</name>
</gene>
<dbReference type="Pfam" id="PF12439">
    <property type="entry name" value="GDE_N"/>
    <property type="match status" value="1"/>
</dbReference>
<dbReference type="InterPro" id="IPR012341">
    <property type="entry name" value="6hp_glycosidase-like_sf"/>
</dbReference>
<dbReference type="InterPro" id="IPR023214">
    <property type="entry name" value="HAD_sf"/>
</dbReference>
<dbReference type="InterPro" id="IPR010401">
    <property type="entry name" value="AGL/Gdb1"/>
</dbReference>
<dbReference type="PANTHER" id="PTHR10569:SF2">
    <property type="entry name" value="GLYCOGEN DEBRANCHING ENZYME"/>
    <property type="match status" value="1"/>
</dbReference>
<evidence type="ECO:0000259" key="2">
    <source>
        <dbReference type="Pfam" id="PF12439"/>
    </source>
</evidence>